<keyword evidence="4" id="KW-0949">S-adenosyl-L-methionine</keyword>
<name>A0A0G4P7K4_PENC3</name>
<dbReference type="EC" id="2.1.1.6" evidence="1"/>
<dbReference type="PANTHER" id="PTHR43836:SF2">
    <property type="entry name" value="CATECHOL O-METHYLTRANSFERASE 1-RELATED"/>
    <property type="match status" value="1"/>
</dbReference>
<keyword evidence="3 7" id="KW-0808">Transferase</keyword>
<dbReference type="PROSITE" id="PS51682">
    <property type="entry name" value="SAM_OMT_I"/>
    <property type="match status" value="1"/>
</dbReference>
<dbReference type="STRING" id="1429867.A0A0G4P7K4"/>
<comment type="similarity">
    <text evidence="6">Belongs to the class I-like SAM-binding methyltransferase superfamily. Cation-dependent O-methyltransferase family.</text>
</comment>
<dbReference type="AlphaFoldDB" id="A0A0G4P7K4"/>
<dbReference type="Gene3D" id="3.40.50.300">
    <property type="entry name" value="P-loop containing nucleotide triphosphate hydrolases"/>
    <property type="match status" value="1"/>
</dbReference>
<keyword evidence="5" id="KW-0128">Catecholamine metabolism</keyword>
<dbReference type="GO" id="GO:0032259">
    <property type="term" value="P:methylation"/>
    <property type="evidence" value="ECO:0007669"/>
    <property type="project" value="UniProtKB-KW"/>
</dbReference>
<keyword evidence="2 7" id="KW-0489">Methyltransferase</keyword>
<dbReference type="Pfam" id="PF01596">
    <property type="entry name" value="Methyltransf_3"/>
    <property type="match status" value="1"/>
</dbReference>
<dbReference type="SUPFAM" id="SSF52540">
    <property type="entry name" value="P-loop containing nucleoside triphosphate hydrolases"/>
    <property type="match status" value="1"/>
</dbReference>
<evidence type="ECO:0000256" key="1">
    <source>
        <dbReference type="ARBA" id="ARBA00012880"/>
    </source>
</evidence>
<reference evidence="7 8" key="1">
    <citation type="journal article" date="2014" name="Nat. Commun.">
        <title>Multiple recent horizontal transfers of a large genomic region in cheese making fungi.</title>
        <authorList>
            <person name="Cheeseman K."/>
            <person name="Ropars J."/>
            <person name="Renault P."/>
            <person name="Dupont J."/>
            <person name="Gouzy J."/>
            <person name="Branca A."/>
            <person name="Abraham A.L."/>
            <person name="Ceppi M."/>
            <person name="Conseiller E."/>
            <person name="Debuchy R."/>
            <person name="Malagnac F."/>
            <person name="Goarin A."/>
            <person name="Silar P."/>
            <person name="Lacoste S."/>
            <person name="Sallet E."/>
            <person name="Bensimon A."/>
            <person name="Giraud T."/>
            <person name="Brygoo Y."/>
        </authorList>
    </citation>
    <scope>NUCLEOTIDE SEQUENCE [LARGE SCALE GENOMIC DNA]</scope>
    <source>
        <strain evidence="8">FM 013</strain>
    </source>
</reference>
<evidence type="ECO:0000256" key="2">
    <source>
        <dbReference type="ARBA" id="ARBA00022603"/>
    </source>
</evidence>
<evidence type="ECO:0000256" key="4">
    <source>
        <dbReference type="ARBA" id="ARBA00022691"/>
    </source>
</evidence>
<dbReference type="EMBL" id="HG793140">
    <property type="protein sequence ID" value="CRL22301.1"/>
    <property type="molecule type" value="Genomic_DNA"/>
</dbReference>
<evidence type="ECO:0000313" key="8">
    <source>
        <dbReference type="Proteomes" id="UP000053732"/>
    </source>
</evidence>
<proteinExistence type="inferred from homology"/>
<evidence type="ECO:0000256" key="5">
    <source>
        <dbReference type="ARBA" id="ARBA00022939"/>
    </source>
</evidence>
<dbReference type="GO" id="GO:0008171">
    <property type="term" value="F:O-methyltransferase activity"/>
    <property type="evidence" value="ECO:0007669"/>
    <property type="project" value="InterPro"/>
</dbReference>
<dbReference type="GO" id="GO:0006584">
    <property type="term" value="P:catecholamine metabolic process"/>
    <property type="evidence" value="ECO:0007669"/>
    <property type="project" value="UniProtKB-KW"/>
</dbReference>
<dbReference type="Gene3D" id="3.40.50.150">
    <property type="entry name" value="Vaccinia Virus protein VP39"/>
    <property type="match status" value="1"/>
</dbReference>
<gene>
    <name evidence="7" type="ORF">PCAMFM013_S007g000282</name>
</gene>
<evidence type="ECO:0000256" key="3">
    <source>
        <dbReference type="ARBA" id="ARBA00022679"/>
    </source>
</evidence>
<dbReference type="InterPro" id="IPR029063">
    <property type="entry name" value="SAM-dependent_MTases_sf"/>
</dbReference>
<evidence type="ECO:0000256" key="6">
    <source>
        <dbReference type="ARBA" id="ARBA00023453"/>
    </source>
</evidence>
<dbReference type="SUPFAM" id="SSF53335">
    <property type="entry name" value="S-adenosyl-L-methionine-dependent methyltransferases"/>
    <property type="match status" value="1"/>
</dbReference>
<dbReference type="Proteomes" id="UP000053732">
    <property type="component" value="Unassembled WGS sequence"/>
</dbReference>
<dbReference type="PANTHER" id="PTHR43836">
    <property type="entry name" value="CATECHOL O-METHYLTRANSFERASE 1-RELATED"/>
    <property type="match status" value="1"/>
</dbReference>
<sequence>MDKGIFTKYPSLKKMEGLDDEDIVESHDGREVTLLKYIYNHPDLDTKLRGSPSAILAAMDEFAAQEDFLINIGSDKANKLAVLIREHCPRVLVELGGYVGYSAILFGNILKEIRAQDKPHPKDDEESGATKLKLYSVEIDPLIASVAMNLVSLAGLQDIVEVIVGASQHTLQRFHDEGILAETGIDLLFMDHDEALYEPDVKLAEKLGFLDKEGALVIADNVLRPGAPEYRSYMRKNPRLSKSWGLPGLIVPGDFEYGVRGGITASIKVTTDRLIQKVIRENFKECTVITITDRLDTILDSDRILLLHYGEVVEFDSPSNLLGRASRFKAFYEAVGCQYIYENSSVVSLYPEEFWCKRSTHFGDL</sequence>
<dbReference type="InterPro" id="IPR002935">
    <property type="entry name" value="SAM_O-MeTrfase"/>
</dbReference>
<protein>
    <recommendedName>
        <fullName evidence="1">catechol O-methyltransferase</fullName>
        <ecNumber evidence="1">2.1.1.6</ecNumber>
    </recommendedName>
</protein>
<dbReference type="InterPro" id="IPR027417">
    <property type="entry name" value="P-loop_NTPase"/>
</dbReference>
<evidence type="ECO:0000313" key="7">
    <source>
        <dbReference type="EMBL" id="CRL22301.1"/>
    </source>
</evidence>
<organism evidence="7 8">
    <name type="scientific">Penicillium camemberti (strain FM 013)</name>
    <dbReference type="NCBI Taxonomy" id="1429867"/>
    <lineage>
        <taxon>Eukaryota</taxon>
        <taxon>Fungi</taxon>
        <taxon>Dikarya</taxon>
        <taxon>Ascomycota</taxon>
        <taxon>Pezizomycotina</taxon>
        <taxon>Eurotiomycetes</taxon>
        <taxon>Eurotiomycetidae</taxon>
        <taxon>Eurotiales</taxon>
        <taxon>Aspergillaceae</taxon>
        <taxon>Penicillium</taxon>
    </lineage>
</organism>
<accession>A0A0G4P7K4</accession>
<keyword evidence="8" id="KW-1185">Reference proteome</keyword>